<evidence type="ECO:0000256" key="1">
    <source>
        <dbReference type="ARBA" id="ARBA00023157"/>
    </source>
</evidence>
<feature type="domain" description="Disintegrin" evidence="6">
    <location>
        <begin position="485"/>
        <end position="576"/>
    </location>
</feature>
<dbReference type="Gene3D" id="3.40.390.10">
    <property type="entry name" value="Collagenase (Catalytic Domain)"/>
    <property type="match status" value="2"/>
</dbReference>
<dbReference type="GO" id="GO:0006509">
    <property type="term" value="P:membrane protein ectodomain proteolysis"/>
    <property type="evidence" value="ECO:0007669"/>
    <property type="project" value="TreeGrafter"/>
</dbReference>
<evidence type="ECO:0000313" key="8">
    <source>
        <dbReference type="EMBL" id="CAH1772916.1"/>
    </source>
</evidence>
<dbReference type="FunFam" id="4.10.70.10:FF:000003">
    <property type="entry name" value="Disintegrin and metalloproteinase domain-containing protein 17"/>
    <property type="match status" value="1"/>
</dbReference>
<comment type="caution">
    <text evidence="8">The sequence shown here is derived from an EMBL/GenBank/DDBJ whole genome shotgun (WGS) entry which is preliminary data.</text>
</comment>
<dbReference type="Pfam" id="PF16698">
    <property type="entry name" value="ADAM17_MPD"/>
    <property type="match status" value="1"/>
</dbReference>
<dbReference type="InterPro" id="IPR024079">
    <property type="entry name" value="MetalloPept_cat_dom_sf"/>
</dbReference>
<dbReference type="Pfam" id="PF13574">
    <property type="entry name" value="Reprolysin_2"/>
    <property type="match status" value="1"/>
</dbReference>
<feature type="binding site" evidence="2">
    <location>
        <position position="416"/>
    </location>
    <ligand>
        <name>Zn(2+)</name>
        <dbReference type="ChEBI" id="CHEBI:29105"/>
        <note>catalytic</note>
    </ligand>
</feature>
<dbReference type="AlphaFoldDB" id="A0A8S4MW27"/>
<evidence type="ECO:0000256" key="3">
    <source>
        <dbReference type="SAM" id="MobiDB-lite"/>
    </source>
</evidence>
<dbReference type="GO" id="GO:0007219">
    <property type="term" value="P:Notch signaling pathway"/>
    <property type="evidence" value="ECO:0007669"/>
    <property type="project" value="TreeGrafter"/>
</dbReference>
<sequence length="774" mass="86590">MDYRLTPKMMWIVVITLLFMDVAKAIGIHESSSLYNSLHYYETLHHVHMKHTITKRSVEGSPTHKVVEFDSLGRHFKLYLQPRRGLLNDHFKVVSIDGKNNEKLVPWQEGGFYEGHVFGELHSEVHAYWEGDAMTGTITTPDDTYVYEPSWRHLPESNNYTMIAYRRNDLKNKQSQGGQNSSFCGYVHVDPKEDGGHVIEDDNQGEAREKRQSTFTPTKNTCPLLLVADYRFFREMGQSNIYRTTNYLIGLIDRVDALYRRTDFDSSYKGMGFEIKEIRVHEEPTETIKNEEHYNMERLIWPTKPLLEVFSRNDFSAFCLAHLMTAQAVESGDIGMLGLSYVGSPDINTPGGVCTKGGVLGLAYIASPRSYSVGGICSSAYFKGGYTLYLNTGWSSALNRYGNRILTQEADLVTAHEFGHNWGSEHDPDTAACSPGSFDNGKYIMYAYSVSGYDTNNKYFSPCSKRFVSSVLEAKSDFCFTQKAAKFCGNSKVEEGEECDAGVNGKKDMDPCCTPNCYLRPNAKCSSYNTVCCIGCQIAPTTEVCQEEAEIDATCEGKAYCDGRTTVCPPPISKDNGTECVENGTCINGACVNFCESKGLVPCICDKLEEACLWCCKEKEVGSTCTPYTKLDGKAILLSDGKPCVRGYCEAGICKEQVQDLVTRFWSIIEHIDVNTIVQFMRANIVGTILVFSIILWVPASCIVSYIDKKRLREEKDVVGWMSAENVSRVMEKDRHRVRRIEGVTRRPMAGSVVRRMEPGPTVGGGVPHPATVV</sequence>
<feature type="region of interest" description="Disordered" evidence="3">
    <location>
        <begin position="755"/>
        <end position="774"/>
    </location>
</feature>
<evidence type="ECO:0000256" key="5">
    <source>
        <dbReference type="SAM" id="SignalP"/>
    </source>
</evidence>
<dbReference type="OrthoDB" id="2131567at2759"/>
<dbReference type="InterPro" id="IPR001762">
    <property type="entry name" value="Disintegrin_dom"/>
</dbReference>
<dbReference type="Pfam" id="PF00200">
    <property type="entry name" value="Disintegrin"/>
    <property type="match status" value="1"/>
</dbReference>
<name>A0A8S4MW27_OWEFU</name>
<keyword evidence="1" id="KW-1015">Disulfide bond</keyword>
<feature type="signal peptide" evidence="5">
    <location>
        <begin position="1"/>
        <end position="25"/>
    </location>
</feature>
<dbReference type="SUPFAM" id="SSF55486">
    <property type="entry name" value="Metalloproteases ('zincins'), catalytic domain"/>
    <property type="match status" value="1"/>
</dbReference>
<dbReference type="PROSITE" id="PS50215">
    <property type="entry name" value="ADAM_MEPRO"/>
    <property type="match status" value="1"/>
</dbReference>
<proteinExistence type="predicted"/>
<keyword evidence="4" id="KW-1133">Transmembrane helix</keyword>
<dbReference type="Proteomes" id="UP000749559">
    <property type="component" value="Unassembled WGS sequence"/>
</dbReference>
<dbReference type="InterPro" id="IPR051489">
    <property type="entry name" value="ADAM_Metalloproteinase"/>
</dbReference>
<dbReference type="InterPro" id="IPR032029">
    <property type="entry name" value="ADAM17_MPD"/>
</dbReference>
<dbReference type="InterPro" id="IPR001590">
    <property type="entry name" value="Peptidase_M12B"/>
</dbReference>
<organism evidence="8 9">
    <name type="scientific">Owenia fusiformis</name>
    <name type="common">Polychaete worm</name>
    <dbReference type="NCBI Taxonomy" id="6347"/>
    <lineage>
        <taxon>Eukaryota</taxon>
        <taxon>Metazoa</taxon>
        <taxon>Spiralia</taxon>
        <taxon>Lophotrochozoa</taxon>
        <taxon>Annelida</taxon>
        <taxon>Polychaeta</taxon>
        <taxon>Sedentaria</taxon>
        <taxon>Canalipalpata</taxon>
        <taxon>Sabellida</taxon>
        <taxon>Oweniida</taxon>
        <taxon>Oweniidae</taxon>
        <taxon>Owenia</taxon>
    </lineage>
</organism>
<dbReference type="PROSITE" id="PS50214">
    <property type="entry name" value="DISINTEGRIN_2"/>
    <property type="match status" value="1"/>
</dbReference>
<reference evidence="8" key="1">
    <citation type="submission" date="2022-03" db="EMBL/GenBank/DDBJ databases">
        <authorList>
            <person name="Martin C."/>
        </authorList>
    </citation>
    <scope>NUCLEOTIDE SEQUENCE</scope>
</reference>
<dbReference type="Gene3D" id="4.10.70.10">
    <property type="entry name" value="Disintegrin domain"/>
    <property type="match status" value="1"/>
</dbReference>
<evidence type="ECO:0000259" key="6">
    <source>
        <dbReference type="PROSITE" id="PS50214"/>
    </source>
</evidence>
<feature type="binding site" evidence="2">
    <location>
        <position position="426"/>
    </location>
    <ligand>
        <name>Zn(2+)</name>
        <dbReference type="ChEBI" id="CHEBI:29105"/>
        <note>catalytic</note>
    </ligand>
</feature>
<keyword evidence="4" id="KW-0812">Transmembrane</keyword>
<gene>
    <name evidence="8" type="ORF">OFUS_LOCUS591</name>
</gene>
<evidence type="ECO:0000256" key="4">
    <source>
        <dbReference type="SAM" id="Phobius"/>
    </source>
</evidence>
<evidence type="ECO:0008006" key="10">
    <source>
        <dbReference type="Google" id="ProtNLM"/>
    </source>
</evidence>
<comment type="caution">
    <text evidence="2">Lacks conserved residue(s) required for the propagation of feature annotation.</text>
</comment>
<feature type="domain" description="Peptidase M12B" evidence="7">
    <location>
        <begin position="220"/>
        <end position="484"/>
    </location>
</feature>
<feature type="binding site" evidence="2">
    <location>
        <position position="420"/>
    </location>
    <ligand>
        <name>Zn(2+)</name>
        <dbReference type="ChEBI" id="CHEBI:29105"/>
        <note>catalytic</note>
    </ligand>
</feature>
<evidence type="ECO:0000259" key="7">
    <source>
        <dbReference type="PROSITE" id="PS50215"/>
    </source>
</evidence>
<evidence type="ECO:0000313" key="9">
    <source>
        <dbReference type="Proteomes" id="UP000749559"/>
    </source>
</evidence>
<dbReference type="InterPro" id="IPR036436">
    <property type="entry name" value="Disintegrin_dom_sf"/>
</dbReference>
<dbReference type="SMART" id="SM00050">
    <property type="entry name" value="DISIN"/>
    <property type="match status" value="1"/>
</dbReference>
<dbReference type="GO" id="GO:0004222">
    <property type="term" value="F:metalloendopeptidase activity"/>
    <property type="evidence" value="ECO:0007669"/>
    <property type="project" value="InterPro"/>
</dbReference>
<dbReference type="SUPFAM" id="SSF57552">
    <property type="entry name" value="Blood coagulation inhibitor (disintegrin)"/>
    <property type="match status" value="1"/>
</dbReference>
<dbReference type="PANTHER" id="PTHR45702">
    <property type="entry name" value="ADAM10/ADAM17 METALLOPEPTIDASE FAMILY MEMBER"/>
    <property type="match status" value="1"/>
</dbReference>
<dbReference type="GO" id="GO:0005886">
    <property type="term" value="C:plasma membrane"/>
    <property type="evidence" value="ECO:0007669"/>
    <property type="project" value="TreeGrafter"/>
</dbReference>
<dbReference type="Gene3D" id="4.10.70.30">
    <property type="match status" value="1"/>
</dbReference>
<protein>
    <recommendedName>
        <fullName evidence="10">ADAM 17-like protease</fullName>
    </recommendedName>
</protein>
<keyword evidence="2" id="KW-0479">Metal-binding</keyword>
<keyword evidence="4" id="KW-0472">Membrane</keyword>
<dbReference type="EMBL" id="CAIIXF020000001">
    <property type="protein sequence ID" value="CAH1772916.1"/>
    <property type="molecule type" value="Genomic_DNA"/>
</dbReference>
<keyword evidence="2" id="KW-0862">Zinc</keyword>
<feature type="chain" id="PRO_5035804489" description="ADAM 17-like protease" evidence="5">
    <location>
        <begin position="26"/>
        <end position="774"/>
    </location>
</feature>
<keyword evidence="5" id="KW-0732">Signal</keyword>
<feature type="active site" evidence="2">
    <location>
        <position position="417"/>
    </location>
</feature>
<feature type="transmembrane region" description="Helical" evidence="4">
    <location>
        <begin position="685"/>
        <end position="707"/>
    </location>
</feature>
<keyword evidence="9" id="KW-1185">Reference proteome</keyword>
<dbReference type="PANTHER" id="PTHR45702:SF6">
    <property type="entry name" value="DISINTEGRIN AND METALLOPROTEINASE DOMAIN-CONTAINING PROTEIN 17"/>
    <property type="match status" value="1"/>
</dbReference>
<accession>A0A8S4MW27</accession>
<evidence type="ECO:0000256" key="2">
    <source>
        <dbReference type="PROSITE-ProRule" id="PRU00276"/>
    </source>
</evidence>
<dbReference type="GO" id="GO:0046872">
    <property type="term" value="F:metal ion binding"/>
    <property type="evidence" value="ECO:0007669"/>
    <property type="project" value="UniProtKB-KW"/>
</dbReference>